<gene>
    <name evidence="3" type="ORF">ACFSE6_05385</name>
</gene>
<dbReference type="PANTHER" id="PTHR11739:SF23">
    <property type="entry name" value="CITRATE SYNTHASE 2-RELATED"/>
    <property type="match status" value="1"/>
</dbReference>
<protein>
    <recommendedName>
        <fullName evidence="2">citrate synthase (unknown stereospecificity)</fullName>
        <ecNumber evidence="2">2.3.3.16</ecNumber>
    </recommendedName>
</protein>
<dbReference type="Gene3D" id="1.10.230.10">
    <property type="entry name" value="Cytochrome P450-Terp, domain 2"/>
    <property type="match status" value="1"/>
</dbReference>
<name>A0ABW4L5J1_9MICO</name>
<sequence length="326" mass="34407">MSATAGPPAPIFSVDDDGAPRYRGIGLREVRAMPFGRLWGLLAGTERDLPPAEPYHLPVRTGDTRADVLSALAQLAPVWSYRPLSEISLEQALDNLARASAMTLSFVAQSARGVDVPAVPQREVDLMETATERFLVRWRGEADPAAVRALDAFWLAVAENGLSPSTRTVRLAAEVGADVAGCLAAAVAVAGSPFLGGAVARGLDVVEEAERSGDARPAVRALVERHGAVPGFGEALPADLRAQVVREACVEMGARRLDAADAVATAAEEVLAERGVPAHERAPNTMFWGAILLDHLGVPPPMMCSVYVCGRTAGWSAHVLEVRSGR</sequence>
<dbReference type="RefSeq" id="WP_388003120.1">
    <property type="nucleotide sequence ID" value="NZ_JBHUEE010000002.1"/>
</dbReference>
<evidence type="ECO:0000313" key="4">
    <source>
        <dbReference type="Proteomes" id="UP001597277"/>
    </source>
</evidence>
<dbReference type="EMBL" id="JBHUEE010000002">
    <property type="protein sequence ID" value="MFD1717254.1"/>
    <property type="molecule type" value="Genomic_DNA"/>
</dbReference>
<organism evidence="3 4">
    <name type="scientific">Georgenia deserti</name>
    <dbReference type="NCBI Taxonomy" id="2093781"/>
    <lineage>
        <taxon>Bacteria</taxon>
        <taxon>Bacillati</taxon>
        <taxon>Actinomycetota</taxon>
        <taxon>Actinomycetes</taxon>
        <taxon>Micrococcales</taxon>
        <taxon>Bogoriellaceae</taxon>
        <taxon>Georgenia</taxon>
    </lineage>
</organism>
<accession>A0ABW4L5J1</accession>
<dbReference type="Pfam" id="PF00285">
    <property type="entry name" value="Citrate_synt"/>
    <property type="match status" value="1"/>
</dbReference>
<dbReference type="Proteomes" id="UP001597277">
    <property type="component" value="Unassembled WGS sequence"/>
</dbReference>
<comment type="pathway">
    <text evidence="1">Carbohydrate metabolism; tricarboxylic acid cycle.</text>
</comment>
<dbReference type="InterPro" id="IPR016142">
    <property type="entry name" value="Citrate_synth-like_lrg_a-sub"/>
</dbReference>
<reference evidence="4" key="1">
    <citation type="journal article" date="2019" name="Int. J. Syst. Evol. Microbiol.">
        <title>The Global Catalogue of Microorganisms (GCM) 10K type strain sequencing project: providing services to taxonomists for standard genome sequencing and annotation.</title>
        <authorList>
            <consortium name="The Broad Institute Genomics Platform"/>
            <consortium name="The Broad Institute Genome Sequencing Center for Infectious Disease"/>
            <person name="Wu L."/>
            <person name="Ma J."/>
        </authorList>
    </citation>
    <scope>NUCLEOTIDE SEQUENCE [LARGE SCALE GENOMIC DNA]</scope>
    <source>
        <strain evidence="4">JCM 17130</strain>
    </source>
</reference>
<dbReference type="SUPFAM" id="SSF48256">
    <property type="entry name" value="Citrate synthase"/>
    <property type="match status" value="1"/>
</dbReference>
<evidence type="ECO:0000313" key="3">
    <source>
        <dbReference type="EMBL" id="MFD1717254.1"/>
    </source>
</evidence>
<dbReference type="PANTHER" id="PTHR11739">
    <property type="entry name" value="CITRATE SYNTHASE"/>
    <property type="match status" value="1"/>
</dbReference>
<dbReference type="InterPro" id="IPR002020">
    <property type="entry name" value="Citrate_synthase"/>
</dbReference>
<dbReference type="InterPro" id="IPR036969">
    <property type="entry name" value="Citrate_synthase_sf"/>
</dbReference>
<dbReference type="Gene3D" id="1.10.580.10">
    <property type="entry name" value="Citrate Synthase, domain 1"/>
    <property type="match status" value="1"/>
</dbReference>
<proteinExistence type="predicted"/>
<keyword evidence="4" id="KW-1185">Reference proteome</keyword>
<evidence type="ECO:0000256" key="1">
    <source>
        <dbReference type="ARBA" id="ARBA00005163"/>
    </source>
</evidence>
<evidence type="ECO:0000256" key="2">
    <source>
        <dbReference type="ARBA" id="ARBA00012972"/>
    </source>
</evidence>
<dbReference type="InterPro" id="IPR016143">
    <property type="entry name" value="Citrate_synth-like_sm_a-sub"/>
</dbReference>
<dbReference type="EC" id="2.3.3.16" evidence="2"/>
<comment type="caution">
    <text evidence="3">The sequence shown here is derived from an EMBL/GenBank/DDBJ whole genome shotgun (WGS) entry which is preliminary data.</text>
</comment>